<feature type="region of interest" description="Disordered" evidence="1">
    <location>
        <begin position="1"/>
        <end position="28"/>
    </location>
</feature>
<name>A0A545V4R0_9HYPO</name>
<evidence type="ECO:0000313" key="3">
    <source>
        <dbReference type="Proteomes" id="UP000315783"/>
    </source>
</evidence>
<gene>
    <name evidence="2" type="ORF">IF1G_03948</name>
</gene>
<dbReference type="Proteomes" id="UP000315783">
    <property type="component" value="Unassembled WGS sequence"/>
</dbReference>
<dbReference type="EMBL" id="SPUK01000005">
    <property type="protein sequence ID" value="TQV96708.1"/>
    <property type="molecule type" value="Genomic_DNA"/>
</dbReference>
<organism evidence="2 3">
    <name type="scientific">Cordyceps javanica</name>
    <dbReference type="NCBI Taxonomy" id="43265"/>
    <lineage>
        <taxon>Eukaryota</taxon>
        <taxon>Fungi</taxon>
        <taxon>Dikarya</taxon>
        <taxon>Ascomycota</taxon>
        <taxon>Pezizomycotina</taxon>
        <taxon>Sordariomycetes</taxon>
        <taxon>Hypocreomycetidae</taxon>
        <taxon>Hypocreales</taxon>
        <taxon>Cordycipitaceae</taxon>
        <taxon>Cordyceps</taxon>
    </lineage>
</organism>
<keyword evidence="3" id="KW-1185">Reference proteome</keyword>
<reference evidence="2 3" key="1">
    <citation type="journal article" date="2019" name="Appl. Microbiol. Biotechnol.">
        <title>Genome sequence of Isaria javanica and comparative genome analysis insights into family S53 peptidase evolution in fungal entomopathogens.</title>
        <authorList>
            <person name="Lin R."/>
            <person name="Zhang X."/>
            <person name="Xin B."/>
            <person name="Zou M."/>
            <person name="Gao Y."/>
            <person name="Qin F."/>
            <person name="Hu Q."/>
            <person name="Xie B."/>
            <person name="Cheng X."/>
        </authorList>
    </citation>
    <scope>NUCLEOTIDE SEQUENCE [LARGE SCALE GENOMIC DNA]</scope>
    <source>
        <strain evidence="2 3">IJ1G</strain>
    </source>
</reference>
<accession>A0A545V4R0</accession>
<evidence type="ECO:0000256" key="1">
    <source>
        <dbReference type="SAM" id="MobiDB-lite"/>
    </source>
</evidence>
<sequence length="127" mass="14162">MLYGGAQFASFPARASQPATCRSTKKKRVQRGCEGAKENKVIESGECRCNGKGREGRERAATLIQLGHPRIRVDRDKQKEKQATNNNPLFLLDPLAGSTSTFDTQAEEEEGRRMRFFFLSLSLPGVE</sequence>
<protein>
    <submittedName>
        <fullName evidence="2">Uncharacterized protein</fullName>
    </submittedName>
</protein>
<dbReference type="AlphaFoldDB" id="A0A545V4R0"/>
<evidence type="ECO:0000313" key="2">
    <source>
        <dbReference type="EMBL" id="TQV96708.1"/>
    </source>
</evidence>
<proteinExistence type="predicted"/>
<comment type="caution">
    <text evidence="2">The sequence shown here is derived from an EMBL/GenBank/DDBJ whole genome shotgun (WGS) entry which is preliminary data.</text>
</comment>